<evidence type="ECO:0000256" key="1">
    <source>
        <dbReference type="SAM" id="Coils"/>
    </source>
</evidence>
<name>A0A7D3UV25_9VIRU</name>
<gene>
    <name evidence="2" type="ORF">Fadolivirus_1_1153</name>
</gene>
<feature type="coiled-coil region" evidence="1">
    <location>
        <begin position="110"/>
        <end position="186"/>
    </location>
</feature>
<evidence type="ECO:0000313" key="2">
    <source>
        <dbReference type="EMBL" id="QKF94611.1"/>
    </source>
</evidence>
<protein>
    <submittedName>
        <fullName evidence="2">Ankyrin repeat protein with SH3 domain</fullName>
    </submittedName>
</protein>
<reference evidence="2 3" key="1">
    <citation type="submission" date="2020-04" db="EMBL/GenBank/DDBJ databases">
        <title>Advantages and limits of metagenomic assembly and binning of a giant virus.</title>
        <authorList>
            <person name="Schulz F."/>
            <person name="Andreani J."/>
            <person name="Francis R."/>
            <person name="Boudjemaa H."/>
            <person name="Bou Khalil J.Y."/>
            <person name="Lee J."/>
            <person name="La Scola B."/>
            <person name="Woyke T."/>
        </authorList>
    </citation>
    <scope>NUCLEOTIDE SEQUENCE [LARGE SCALE GENOMIC DNA]</scope>
    <source>
        <strain evidence="2 3">FV1/VV64</strain>
    </source>
</reference>
<dbReference type="Pfam" id="PF12796">
    <property type="entry name" value="Ank_2"/>
    <property type="match status" value="1"/>
</dbReference>
<proteinExistence type="predicted"/>
<dbReference type="InterPro" id="IPR002110">
    <property type="entry name" value="Ankyrin_rpt"/>
</dbReference>
<dbReference type="EMBL" id="MT418680">
    <property type="protein sequence ID" value="QKF94611.1"/>
    <property type="molecule type" value="Genomic_DNA"/>
</dbReference>
<sequence>MFSNIFGSTVIQEDIKQSILKAAVLSKTNTVTNLLETNNININSFYLLDECGQNLLHICVRTKNYDLARYLVNKKIDKQKRNTFNETPYDVALKNWDLKMLEILMETDNNSFIKTENRRLNDRVSELETNNKRFIDTNKELTQKNSVLHLQLDTEKRTTKRLRDDNDTLTSENKRMRLENTKLKDDNKVMGDTIKTLRESMKKK</sequence>
<dbReference type="Proteomes" id="UP001162001">
    <property type="component" value="Segment"/>
</dbReference>
<organism evidence="2 3">
    <name type="scientific">Fadolivirus FV1/VV64</name>
    <dbReference type="NCBI Taxonomy" id="3070911"/>
    <lineage>
        <taxon>Viruses</taxon>
        <taxon>Varidnaviria</taxon>
        <taxon>Bamfordvirae</taxon>
        <taxon>Nucleocytoviricota</taxon>
        <taxon>Megaviricetes</taxon>
        <taxon>Imitervirales</taxon>
        <taxon>Mimiviridae</taxon>
        <taxon>Klosneuvirinae</taxon>
        <taxon>Fadolivirus</taxon>
        <taxon>Fadolivirus algeromassiliense</taxon>
    </lineage>
</organism>
<accession>A0A7D3UV25</accession>
<keyword evidence="1" id="KW-0175">Coiled coil</keyword>
<dbReference type="SUPFAM" id="SSF48403">
    <property type="entry name" value="Ankyrin repeat"/>
    <property type="match status" value="1"/>
</dbReference>
<dbReference type="InterPro" id="IPR036770">
    <property type="entry name" value="Ankyrin_rpt-contain_sf"/>
</dbReference>
<keyword evidence="3" id="KW-1185">Reference proteome</keyword>
<dbReference type="Gene3D" id="1.25.40.20">
    <property type="entry name" value="Ankyrin repeat-containing domain"/>
    <property type="match status" value="1"/>
</dbReference>
<evidence type="ECO:0000313" key="3">
    <source>
        <dbReference type="Proteomes" id="UP001162001"/>
    </source>
</evidence>